<feature type="region of interest" description="Disordered" evidence="1">
    <location>
        <begin position="1"/>
        <end position="37"/>
    </location>
</feature>
<evidence type="ECO:0000313" key="2">
    <source>
        <dbReference type="EMBL" id="SDL58080.1"/>
    </source>
</evidence>
<feature type="compositionally biased region" description="Basic and acidic residues" evidence="1">
    <location>
        <begin position="16"/>
        <end position="37"/>
    </location>
</feature>
<accession>A0A1G9L7X9</accession>
<dbReference type="Proteomes" id="UP000199107">
    <property type="component" value="Unassembled WGS sequence"/>
</dbReference>
<sequence length="37" mass="3983">MGNEHSDGNIDISGADTRESLPEAGSKRHREDGEEVS</sequence>
<organism evidence="2 3">
    <name type="scientific">Franzmannia pantelleriensis</name>
    <dbReference type="NCBI Taxonomy" id="48727"/>
    <lineage>
        <taxon>Bacteria</taxon>
        <taxon>Pseudomonadati</taxon>
        <taxon>Pseudomonadota</taxon>
        <taxon>Gammaproteobacteria</taxon>
        <taxon>Oceanospirillales</taxon>
        <taxon>Halomonadaceae</taxon>
        <taxon>Franzmannia</taxon>
    </lineage>
</organism>
<name>A0A1G9L7X9_9GAMM</name>
<dbReference type="AlphaFoldDB" id="A0A1G9L7X9"/>
<gene>
    <name evidence="2" type="ORF">SAMN05192555_105191</name>
</gene>
<evidence type="ECO:0000256" key="1">
    <source>
        <dbReference type="SAM" id="MobiDB-lite"/>
    </source>
</evidence>
<keyword evidence="3" id="KW-1185">Reference proteome</keyword>
<dbReference type="EMBL" id="FNGH01000005">
    <property type="protein sequence ID" value="SDL58080.1"/>
    <property type="molecule type" value="Genomic_DNA"/>
</dbReference>
<evidence type="ECO:0000313" key="3">
    <source>
        <dbReference type="Proteomes" id="UP000199107"/>
    </source>
</evidence>
<protein>
    <submittedName>
        <fullName evidence="2">Uncharacterized protein</fullName>
    </submittedName>
</protein>
<reference evidence="3" key="1">
    <citation type="submission" date="2016-10" db="EMBL/GenBank/DDBJ databases">
        <authorList>
            <person name="Varghese N."/>
            <person name="Submissions S."/>
        </authorList>
    </citation>
    <scope>NUCLEOTIDE SEQUENCE [LARGE SCALE GENOMIC DNA]</scope>
    <source>
        <strain evidence="3">AAP</strain>
    </source>
</reference>
<proteinExistence type="predicted"/>